<evidence type="ECO:0000313" key="4">
    <source>
        <dbReference type="Proteomes" id="UP000472271"/>
    </source>
</evidence>
<dbReference type="InterPro" id="IPR016186">
    <property type="entry name" value="C-type_lectin-like/link_sf"/>
</dbReference>
<reference evidence="3" key="2">
    <citation type="submission" date="2025-08" db="UniProtKB">
        <authorList>
            <consortium name="Ensembl"/>
        </authorList>
    </citation>
    <scope>IDENTIFICATION</scope>
</reference>
<reference evidence="3" key="1">
    <citation type="submission" date="2019-06" db="EMBL/GenBank/DDBJ databases">
        <authorList>
            <consortium name="Wellcome Sanger Institute Data Sharing"/>
        </authorList>
    </citation>
    <scope>NUCLEOTIDE SEQUENCE [LARGE SCALE GENOMIC DNA]</scope>
</reference>
<dbReference type="InParanoid" id="A0A673A4T2"/>
<feature type="compositionally biased region" description="Polar residues" evidence="1">
    <location>
        <begin position="68"/>
        <end position="80"/>
    </location>
</feature>
<sequence length="212" mass="23443">MRSIPDGFRQGTEPMRSIPDGFRQGTEPVRSIPDGFRQGTEPVRSIPDGFRQGTEPVRSIPDGFRQGTEPSTSKQQTRTVSCKGEVIDGRCYEFNPTPMSFQDAEASCRSLAPNAELSSVTSDNLHARLVSLVTSGGDRTPVLTWLGGRVKNQQGSWVDGSEWSYSDWMPGHPNIHTDKPVCVEMFKIDQSWWTAADCELKRASICSYPVSA</sequence>
<dbReference type="SMART" id="SM00034">
    <property type="entry name" value="CLECT"/>
    <property type="match status" value="1"/>
</dbReference>
<evidence type="ECO:0000256" key="1">
    <source>
        <dbReference type="SAM" id="MobiDB-lite"/>
    </source>
</evidence>
<protein>
    <recommendedName>
        <fullName evidence="2">C-type lectin domain-containing protein</fullName>
    </recommendedName>
</protein>
<organism evidence="3 4">
    <name type="scientific">Sphaeramia orbicularis</name>
    <name type="common">orbiculate cardinalfish</name>
    <dbReference type="NCBI Taxonomy" id="375764"/>
    <lineage>
        <taxon>Eukaryota</taxon>
        <taxon>Metazoa</taxon>
        <taxon>Chordata</taxon>
        <taxon>Craniata</taxon>
        <taxon>Vertebrata</taxon>
        <taxon>Euteleostomi</taxon>
        <taxon>Actinopterygii</taxon>
        <taxon>Neopterygii</taxon>
        <taxon>Teleostei</taxon>
        <taxon>Neoteleostei</taxon>
        <taxon>Acanthomorphata</taxon>
        <taxon>Gobiaria</taxon>
        <taxon>Kurtiformes</taxon>
        <taxon>Apogonoidei</taxon>
        <taxon>Apogonidae</taxon>
        <taxon>Apogoninae</taxon>
        <taxon>Sphaeramia</taxon>
    </lineage>
</organism>
<dbReference type="SUPFAM" id="SSF56436">
    <property type="entry name" value="C-type lectin-like"/>
    <property type="match status" value="1"/>
</dbReference>
<dbReference type="Proteomes" id="UP000472271">
    <property type="component" value="Chromosome 2"/>
</dbReference>
<dbReference type="InterPro" id="IPR001304">
    <property type="entry name" value="C-type_lectin-like"/>
</dbReference>
<dbReference type="Gene3D" id="3.10.100.10">
    <property type="entry name" value="Mannose-Binding Protein A, subunit A"/>
    <property type="match status" value="1"/>
</dbReference>
<proteinExistence type="predicted"/>
<name>A0A673A4T2_9TELE</name>
<dbReference type="PROSITE" id="PS50041">
    <property type="entry name" value="C_TYPE_LECTIN_2"/>
    <property type="match status" value="1"/>
</dbReference>
<feature type="region of interest" description="Disordered" evidence="1">
    <location>
        <begin position="1"/>
        <end position="80"/>
    </location>
</feature>
<gene>
    <name evidence="3" type="primary">LOC115436040</name>
</gene>
<reference evidence="3" key="3">
    <citation type="submission" date="2025-09" db="UniProtKB">
        <authorList>
            <consortium name="Ensembl"/>
        </authorList>
    </citation>
    <scope>IDENTIFICATION</scope>
</reference>
<dbReference type="PANTHER" id="PTHR22803">
    <property type="entry name" value="MANNOSE, PHOSPHOLIPASE, LECTIN RECEPTOR RELATED"/>
    <property type="match status" value="1"/>
</dbReference>
<evidence type="ECO:0000313" key="3">
    <source>
        <dbReference type="Ensembl" id="ENSSORP00005024291.1"/>
    </source>
</evidence>
<dbReference type="Ensembl" id="ENSSORT00005025004.1">
    <property type="protein sequence ID" value="ENSSORP00005024291.1"/>
    <property type="gene ID" value="ENSSORG00005011697.1"/>
</dbReference>
<accession>A0A673A4T2</accession>
<feature type="domain" description="C-type lectin" evidence="2">
    <location>
        <begin position="87"/>
        <end position="207"/>
    </location>
</feature>
<dbReference type="InterPro" id="IPR016187">
    <property type="entry name" value="CTDL_fold"/>
</dbReference>
<dbReference type="Pfam" id="PF00059">
    <property type="entry name" value="Lectin_C"/>
    <property type="match status" value="1"/>
</dbReference>
<keyword evidence="4" id="KW-1185">Reference proteome</keyword>
<dbReference type="InterPro" id="IPR050111">
    <property type="entry name" value="C-type_lectin/snaclec_domain"/>
</dbReference>
<dbReference type="AlphaFoldDB" id="A0A673A4T2"/>
<evidence type="ECO:0000259" key="2">
    <source>
        <dbReference type="PROSITE" id="PS50041"/>
    </source>
</evidence>